<dbReference type="PANTHER" id="PTHR43245:SF13">
    <property type="entry name" value="UDP-D-APIOSE_UDP-D-XYLOSE SYNTHASE 2"/>
    <property type="match status" value="1"/>
</dbReference>
<name>A0A1C3NTF2_9ACTN</name>
<feature type="domain" description="NAD-dependent epimerase/dehydratase" evidence="1">
    <location>
        <begin position="1"/>
        <end position="40"/>
    </location>
</feature>
<keyword evidence="2" id="KW-0413">Isomerase</keyword>
<evidence type="ECO:0000313" key="3">
    <source>
        <dbReference type="Proteomes" id="UP000199013"/>
    </source>
</evidence>
<sequence>MFEDGGQLRDFVHVHDVAQANLHALRYQGAPGELIPLNIGSGDPHTVGDMASVLAQAFGGPMHVVTGSYRAGDVRHVAASSARARDFLGYQPRVAFSDGVNAFARDPLRS</sequence>
<dbReference type="Pfam" id="PF01370">
    <property type="entry name" value="Epimerase"/>
    <property type="match status" value="1"/>
</dbReference>
<gene>
    <name evidence="2" type="ORF">FDG2_0350</name>
</gene>
<dbReference type="SUPFAM" id="SSF51735">
    <property type="entry name" value="NAD(P)-binding Rossmann-fold domains"/>
    <property type="match status" value="1"/>
</dbReference>
<keyword evidence="3" id="KW-1185">Reference proteome</keyword>
<evidence type="ECO:0000313" key="2">
    <source>
        <dbReference type="EMBL" id="SBW17725.1"/>
    </source>
</evidence>
<dbReference type="PANTHER" id="PTHR43245">
    <property type="entry name" value="BIFUNCTIONAL POLYMYXIN RESISTANCE PROTEIN ARNA"/>
    <property type="match status" value="1"/>
</dbReference>
<dbReference type="Gene3D" id="3.40.50.720">
    <property type="entry name" value="NAD(P)-binding Rossmann-like Domain"/>
    <property type="match status" value="1"/>
</dbReference>
<dbReference type="AlphaFoldDB" id="A0A1C3NTF2"/>
<proteinExistence type="predicted"/>
<dbReference type="InterPro" id="IPR050177">
    <property type="entry name" value="Lipid_A_modif_metabolic_enz"/>
</dbReference>
<dbReference type="EMBL" id="FLUV01000148">
    <property type="protein sequence ID" value="SBW17725.1"/>
    <property type="molecule type" value="Genomic_DNA"/>
</dbReference>
<evidence type="ECO:0000259" key="1">
    <source>
        <dbReference type="Pfam" id="PF01370"/>
    </source>
</evidence>
<organism evidence="2 3">
    <name type="scientific">Candidatus Protofrankia californiensis</name>
    <dbReference type="NCBI Taxonomy" id="1839754"/>
    <lineage>
        <taxon>Bacteria</taxon>
        <taxon>Bacillati</taxon>
        <taxon>Actinomycetota</taxon>
        <taxon>Actinomycetes</taxon>
        <taxon>Frankiales</taxon>
        <taxon>Frankiaceae</taxon>
        <taxon>Protofrankia</taxon>
    </lineage>
</organism>
<dbReference type="InterPro" id="IPR036291">
    <property type="entry name" value="NAD(P)-bd_dom_sf"/>
</dbReference>
<dbReference type="EC" id="5.1.3.2" evidence="2"/>
<protein>
    <submittedName>
        <fullName evidence="2">UDP-glucose 4-epimerase</fullName>
        <ecNumber evidence="2">5.1.3.2</ecNumber>
    </submittedName>
</protein>
<dbReference type="Proteomes" id="UP000199013">
    <property type="component" value="Unassembled WGS sequence"/>
</dbReference>
<accession>A0A1C3NTF2</accession>
<dbReference type="InterPro" id="IPR001509">
    <property type="entry name" value="Epimerase_deHydtase"/>
</dbReference>
<dbReference type="GO" id="GO:0003978">
    <property type="term" value="F:UDP-glucose 4-epimerase activity"/>
    <property type="evidence" value="ECO:0007669"/>
    <property type="project" value="UniProtKB-EC"/>
</dbReference>
<reference evidence="3" key="1">
    <citation type="submission" date="2016-02" db="EMBL/GenBank/DDBJ databases">
        <authorList>
            <person name="Wibberg D."/>
        </authorList>
    </citation>
    <scope>NUCLEOTIDE SEQUENCE [LARGE SCALE GENOMIC DNA]</scope>
</reference>